<organism evidence="11 12">
    <name type="scientific">Aureobasidium melanogenum</name>
    <name type="common">Aureobasidium pullulans var. melanogenum</name>
    <dbReference type="NCBI Taxonomy" id="46634"/>
    <lineage>
        <taxon>Eukaryota</taxon>
        <taxon>Fungi</taxon>
        <taxon>Dikarya</taxon>
        <taxon>Ascomycota</taxon>
        <taxon>Pezizomycotina</taxon>
        <taxon>Dothideomycetes</taxon>
        <taxon>Dothideomycetidae</taxon>
        <taxon>Dothideales</taxon>
        <taxon>Saccotheciaceae</taxon>
        <taxon>Aureobasidium</taxon>
    </lineage>
</organism>
<dbReference type="PANTHER" id="PTHR23114:SF17">
    <property type="entry name" value="M7GPPPN-MRNA HYDROLASE"/>
    <property type="match status" value="1"/>
</dbReference>
<evidence type="ECO:0000259" key="10">
    <source>
        <dbReference type="PROSITE" id="PS51462"/>
    </source>
</evidence>
<dbReference type="GO" id="GO:0003723">
    <property type="term" value="F:RNA binding"/>
    <property type="evidence" value="ECO:0007669"/>
    <property type="project" value="UniProtKB-KW"/>
</dbReference>
<feature type="compositionally biased region" description="Polar residues" evidence="9">
    <location>
        <begin position="748"/>
        <end position="764"/>
    </location>
</feature>
<reference evidence="11" key="1">
    <citation type="journal article" date="2021" name="J Fungi (Basel)">
        <title>Virulence traits and population genomics of the black yeast Aureobasidium melanogenum.</title>
        <authorList>
            <person name="Cernosa A."/>
            <person name="Sun X."/>
            <person name="Gostincar C."/>
            <person name="Fang C."/>
            <person name="Gunde-Cimerman N."/>
            <person name="Song Z."/>
        </authorList>
    </citation>
    <scope>NUCLEOTIDE SEQUENCE</scope>
    <source>
        <strain evidence="11">EXF-9911</strain>
    </source>
</reference>
<accession>A0A9P8JDD3</accession>
<dbReference type="CDD" id="cd03672">
    <property type="entry name" value="NUDIX_Dcp2p_Nudt20"/>
    <property type="match status" value="1"/>
</dbReference>
<comment type="cofactor">
    <cofactor evidence="1">
        <name>Mn(2+)</name>
        <dbReference type="ChEBI" id="CHEBI:29035"/>
    </cofactor>
</comment>
<dbReference type="AlphaFoldDB" id="A0A9P8JDD3"/>
<feature type="compositionally biased region" description="Polar residues" evidence="9">
    <location>
        <begin position="777"/>
        <end position="795"/>
    </location>
</feature>
<dbReference type="PROSITE" id="PS00893">
    <property type="entry name" value="NUDIX_BOX"/>
    <property type="match status" value="1"/>
</dbReference>
<dbReference type="PANTHER" id="PTHR23114">
    <property type="entry name" value="M7GPPPN-MRNA HYDROLASE"/>
    <property type="match status" value="1"/>
</dbReference>
<feature type="compositionally biased region" description="Low complexity" evidence="9">
    <location>
        <begin position="561"/>
        <end position="579"/>
    </location>
</feature>
<dbReference type="PROSITE" id="PS51462">
    <property type="entry name" value="NUDIX"/>
    <property type="match status" value="1"/>
</dbReference>
<keyword evidence="5" id="KW-0479">Metal-binding</keyword>
<keyword evidence="8" id="KW-0464">Manganese</keyword>
<dbReference type="GO" id="GO:0140933">
    <property type="term" value="F:5'-(N(7)-methylguanosine 5'-triphospho)-[mRNA] hydrolase activity"/>
    <property type="evidence" value="ECO:0007669"/>
    <property type="project" value="InterPro"/>
</dbReference>
<feature type="region of interest" description="Disordered" evidence="9">
    <location>
        <begin position="331"/>
        <end position="392"/>
    </location>
</feature>
<feature type="compositionally biased region" description="Polar residues" evidence="9">
    <location>
        <begin position="494"/>
        <end position="519"/>
    </location>
</feature>
<reference evidence="11" key="2">
    <citation type="submission" date="2021-08" db="EMBL/GenBank/DDBJ databases">
        <authorList>
            <person name="Gostincar C."/>
            <person name="Sun X."/>
            <person name="Song Z."/>
            <person name="Gunde-Cimerman N."/>
        </authorList>
    </citation>
    <scope>NUCLEOTIDE SEQUENCE</scope>
    <source>
        <strain evidence="11">EXF-9911</strain>
    </source>
</reference>
<comment type="caution">
    <text evidence="11">The sequence shown here is derived from an EMBL/GenBank/DDBJ whole genome shotgun (WGS) entry which is preliminary data.</text>
</comment>
<keyword evidence="6" id="KW-0378">Hydrolase</keyword>
<evidence type="ECO:0000256" key="7">
    <source>
        <dbReference type="ARBA" id="ARBA00022884"/>
    </source>
</evidence>
<dbReference type="GO" id="GO:0000184">
    <property type="term" value="P:nuclear-transcribed mRNA catabolic process, nonsense-mediated decay"/>
    <property type="evidence" value="ECO:0007669"/>
    <property type="project" value="InterPro"/>
</dbReference>
<feature type="non-terminal residue" evidence="11">
    <location>
        <position position="859"/>
    </location>
</feature>
<evidence type="ECO:0000256" key="4">
    <source>
        <dbReference type="ARBA" id="ARBA00022490"/>
    </source>
</evidence>
<sequence length="859" mass="93720">MQQSKMQLVDWLDDLCVRFIINLPQEELESVARICFQVEEAQWFYEDFIRPTDPSLPSLNLRDFCLRIFQHCPLLSTFSDSQHTAAYQEFLAYKTRVPVRGAILLNHDMDQVVLVKGWKKSATWSFPRGKINKDEPDLDCAIREVWEETGYDIAAAGLASDDQKYIDVTMREQHLRMFVFRGVPLDTHFEPKTRKEISKIAWYRLTDLPSYTNKRQNNRVISHHQDVNADQGTVSANKLYMVAPFLPPLKKWINQQKKRDAARQAQVESVVEEALDVPSDSPAAEVPAANAAFELKRLLSVNVPGQDSPQTANAEGNQANALLAMLRGNASTGGLAPPADNDLPPVTPLDQVTSTPPEPGTPHYQHHQPSPAVRQQPPPGFPFPSPAHQRNVSLHPPAFFGQSAHENLQRVVPDMSHMSQQPPHAVHHIHPQGPQLSMQQQLFPGGHPAPIAHGPVAPSASQLPAPRLNNHAMNLLSAFKAPSQSPIAQNSMPYGNGSMSFPSPGQSHMQVHHQQQLTGDAQHARRRSEHQNSLLGLFKSPNPPRAAPVSQPPQTTLPFHAAQNPAPATPSTTTPTPQQRNASLAMLTRTLPKAKPTPPPAQTKGDMFPAKQVVQEVQAVQNRAAPEASSKTIAPDAPRAPVSILPRPGSAANRGSPAPPSSESVQTPHKLRRGNKTEPPANFTILQRPSPRADHNGSPEMPQARQPPPPKQPTPKQAAPKQPAPKQTQEAPKQFQPQILQRPKAEKSGSTPGAEQPVQNTGEQRNALLALFAKQNPGLSQAESRSGSAMSNNSGAPLPSDPSLFRSRLASASSVVSNGGDIDGLRSPSTPVEAKGFLLDYLNGVVKSEKNKGPKRGPV</sequence>
<feature type="compositionally biased region" description="Pro residues" evidence="9">
    <location>
        <begin position="376"/>
        <end position="385"/>
    </location>
</feature>
<dbReference type="InterPro" id="IPR007722">
    <property type="entry name" value="DCP2_BoxA"/>
</dbReference>
<comment type="subcellular location">
    <subcellularLocation>
        <location evidence="2">Cytoplasm</location>
    </subcellularLocation>
</comment>
<dbReference type="Proteomes" id="UP000779574">
    <property type="component" value="Unassembled WGS sequence"/>
</dbReference>
<dbReference type="FunFam" id="3.90.79.10:FF:000003">
    <property type="entry name" value="M7GpppN-mRNA hydrolase isoform 2"/>
    <property type="match status" value="1"/>
</dbReference>
<feature type="region of interest" description="Disordered" evidence="9">
    <location>
        <begin position="620"/>
        <end position="804"/>
    </location>
</feature>
<feature type="domain" description="Nudix hydrolase" evidence="10">
    <location>
        <begin position="95"/>
        <end position="225"/>
    </location>
</feature>
<keyword evidence="4" id="KW-0963">Cytoplasm</keyword>
<dbReference type="FunFam" id="1.10.10.1050:FF:000003">
    <property type="entry name" value="Decapping enzyme Dcp2, putative"/>
    <property type="match status" value="1"/>
</dbReference>
<proteinExistence type="inferred from homology"/>
<dbReference type="InterPro" id="IPR015797">
    <property type="entry name" value="NUDIX_hydrolase-like_dom_sf"/>
</dbReference>
<evidence type="ECO:0000256" key="1">
    <source>
        <dbReference type="ARBA" id="ARBA00001936"/>
    </source>
</evidence>
<dbReference type="InterPro" id="IPR044099">
    <property type="entry name" value="Dcp2_NUDIX"/>
</dbReference>
<dbReference type="Gene3D" id="1.10.10.1050">
    <property type="entry name" value="Dcp2, box A domain"/>
    <property type="match status" value="1"/>
</dbReference>
<gene>
    <name evidence="11" type="ORF">KCU76_g2981</name>
</gene>
<dbReference type="Pfam" id="PF05026">
    <property type="entry name" value="DCP2"/>
    <property type="match status" value="1"/>
</dbReference>
<dbReference type="SUPFAM" id="SSF140586">
    <property type="entry name" value="Dcp2 domain-like"/>
    <property type="match status" value="1"/>
</dbReference>
<dbReference type="GO" id="GO:0000932">
    <property type="term" value="C:P-body"/>
    <property type="evidence" value="ECO:0007669"/>
    <property type="project" value="TreeGrafter"/>
</dbReference>
<evidence type="ECO:0000256" key="6">
    <source>
        <dbReference type="ARBA" id="ARBA00022801"/>
    </source>
</evidence>
<feature type="compositionally biased region" description="Low complexity" evidence="9">
    <location>
        <begin position="714"/>
        <end position="734"/>
    </location>
</feature>
<dbReference type="InterPro" id="IPR000086">
    <property type="entry name" value="NUDIX_hydrolase_dom"/>
</dbReference>
<dbReference type="Gene3D" id="3.90.79.10">
    <property type="entry name" value="Nucleoside Triphosphate Pyrophosphohydrolase"/>
    <property type="match status" value="1"/>
</dbReference>
<evidence type="ECO:0000256" key="5">
    <source>
        <dbReference type="ARBA" id="ARBA00022723"/>
    </source>
</evidence>
<dbReference type="SUPFAM" id="SSF55811">
    <property type="entry name" value="Nudix"/>
    <property type="match status" value="1"/>
</dbReference>
<dbReference type="GO" id="GO:0000290">
    <property type="term" value="P:deadenylation-dependent decapping of nuclear-transcribed mRNA"/>
    <property type="evidence" value="ECO:0007669"/>
    <property type="project" value="InterPro"/>
</dbReference>
<comment type="similarity">
    <text evidence="3">Belongs to the Nudix hydrolase family. DCP2 subfamily.</text>
</comment>
<keyword evidence="7" id="KW-0694">RNA-binding</keyword>
<dbReference type="OrthoDB" id="18996at2759"/>
<evidence type="ECO:0000256" key="9">
    <source>
        <dbReference type="SAM" id="MobiDB-lite"/>
    </source>
</evidence>
<evidence type="ECO:0000256" key="8">
    <source>
        <dbReference type="ARBA" id="ARBA00023211"/>
    </source>
</evidence>
<evidence type="ECO:0000313" key="11">
    <source>
        <dbReference type="EMBL" id="KAG9697460.1"/>
    </source>
</evidence>
<feature type="region of interest" description="Disordered" evidence="9">
    <location>
        <begin position="494"/>
        <end position="580"/>
    </location>
</feature>
<dbReference type="SMART" id="SM01125">
    <property type="entry name" value="DCP2"/>
    <property type="match status" value="1"/>
</dbReference>
<dbReference type="GO" id="GO:0030145">
    <property type="term" value="F:manganese ion binding"/>
    <property type="evidence" value="ECO:0007669"/>
    <property type="project" value="InterPro"/>
</dbReference>
<evidence type="ECO:0000313" key="12">
    <source>
        <dbReference type="Proteomes" id="UP000779574"/>
    </source>
</evidence>
<protein>
    <submittedName>
        <fullName evidence="11">DCP2-domain-containing protein</fullName>
    </submittedName>
</protein>
<dbReference type="EMBL" id="JAHFXF010000076">
    <property type="protein sequence ID" value="KAG9697460.1"/>
    <property type="molecule type" value="Genomic_DNA"/>
</dbReference>
<evidence type="ECO:0000256" key="3">
    <source>
        <dbReference type="ARBA" id="ARBA00005279"/>
    </source>
</evidence>
<evidence type="ECO:0000256" key="2">
    <source>
        <dbReference type="ARBA" id="ARBA00004496"/>
    </source>
</evidence>
<name>A0A9P8JDD3_AURME</name>
<dbReference type="InterPro" id="IPR020084">
    <property type="entry name" value="NUDIX_hydrolase_CS"/>
</dbReference>
<dbReference type="InterPro" id="IPR036189">
    <property type="entry name" value="DCP2_BoxA_sf"/>
</dbReference>
<dbReference type="Pfam" id="PF00293">
    <property type="entry name" value="NUDIX"/>
    <property type="match status" value="1"/>
</dbReference>